<evidence type="ECO:0000313" key="4">
    <source>
        <dbReference type="Proteomes" id="UP000799421"/>
    </source>
</evidence>
<evidence type="ECO:0000259" key="2">
    <source>
        <dbReference type="SMART" id="SM00355"/>
    </source>
</evidence>
<feature type="compositionally biased region" description="Polar residues" evidence="1">
    <location>
        <begin position="187"/>
        <end position="209"/>
    </location>
</feature>
<dbReference type="EMBL" id="MU006019">
    <property type="protein sequence ID" value="KAF2858060.1"/>
    <property type="molecule type" value="Genomic_DNA"/>
</dbReference>
<dbReference type="OrthoDB" id="5388486at2759"/>
<proteinExistence type="predicted"/>
<feature type="domain" description="C2H2-type" evidence="2">
    <location>
        <begin position="311"/>
        <end position="336"/>
    </location>
</feature>
<reference evidence="3" key="1">
    <citation type="journal article" date="2020" name="Stud. Mycol.">
        <title>101 Dothideomycetes genomes: a test case for predicting lifestyles and emergence of pathogens.</title>
        <authorList>
            <person name="Haridas S."/>
            <person name="Albert R."/>
            <person name="Binder M."/>
            <person name="Bloem J."/>
            <person name="Labutti K."/>
            <person name="Salamov A."/>
            <person name="Andreopoulos B."/>
            <person name="Baker S."/>
            <person name="Barry K."/>
            <person name="Bills G."/>
            <person name="Bluhm B."/>
            <person name="Cannon C."/>
            <person name="Castanera R."/>
            <person name="Culley D."/>
            <person name="Daum C."/>
            <person name="Ezra D."/>
            <person name="Gonzalez J."/>
            <person name="Henrissat B."/>
            <person name="Kuo A."/>
            <person name="Liang C."/>
            <person name="Lipzen A."/>
            <person name="Lutzoni F."/>
            <person name="Magnuson J."/>
            <person name="Mondo S."/>
            <person name="Nolan M."/>
            <person name="Ohm R."/>
            <person name="Pangilinan J."/>
            <person name="Park H.-J."/>
            <person name="Ramirez L."/>
            <person name="Alfaro M."/>
            <person name="Sun H."/>
            <person name="Tritt A."/>
            <person name="Yoshinaga Y."/>
            <person name="Zwiers L.-H."/>
            <person name="Turgeon B."/>
            <person name="Goodwin S."/>
            <person name="Spatafora J."/>
            <person name="Crous P."/>
            <person name="Grigoriev I."/>
        </authorList>
    </citation>
    <scope>NUCLEOTIDE SEQUENCE</scope>
    <source>
        <strain evidence="3">CBS 480.64</strain>
    </source>
</reference>
<dbReference type="Gene3D" id="3.30.160.60">
    <property type="entry name" value="Classic Zinc Finger"/>
    <property type="match status" value="1"/>
</dbReference>
<name>A0A6A7BS56_9PEZI</name>
<dbReference type="PANTHER" id="PTHR23225:SF2">
    <property type="entry name" value="AT09679P-RELATED"/>
    <property type="match status" value="1"/>
</dbReference>
<dbReference type="AlphaFoldDB" id="A0A6A7BS56"/>
<keyword evidence="4" id="KW-1185">Reference proteome</keyword>
<dbReference type="GO" id="GO:0003700">
    <property type="term" value="F:DNA-binding transcription factor activity"/>
    <property type="evidence" value="ECO:0007669"/>
    <property type="project" value="InterPro"/>
</dbReference>
<feature type="region of interest" description="Disordered" evidence="1">
    <location>
        <begin position="167"/>
        <end position="211"/>
    </location>
</feature>
<feature type="region of interest" description="Disordered" evidence="1">
    <location>
        <begin position="65"/>
        <end position="93"/>
    </location>
</feature>
<feature type="domain" description="C2H2-type" evidence="2">
    <location>
        <begin position="218"/>
        <end position="245"/>
    </location>
</feature>
<feature type="compositionally biased region" description="Low complexity" evidence="1">
    <location>
        <begin position="25"/>
        <end position="38"/>
    </location>
</feature>
<protein>
    <recommendedName>
        <fullName evidence="2">C2H2-type domain-containing protein</fullName>
    </recommendedName>
</protein>
<evidence type="ECO:0000313" key="3">
    <source>
        <dbReference type="EMBL" id="KAF2858060.1"/>
    </source>
</evidence>
<dbReference type="InterPro" id="IPR013087">
    <property type="entry name" value="Znf_C2H2_type"/>
</dbReference>
<dbReference type="SMART" id="SM00355">
    <property type="entry name" value="ZnF_C2H2"/>
    <property type="match status" value="3"/>
</dbReference>
<sequence>MTHGFPYNTWDEPDPHMDSNWADNSVSRRQSPYSRSQPWTALDNDSPVHYFPSIDSTKNIDSVAPWPSLNLQAPSPRTAPSPSLPGSGDDDFRSPWLSPVVSYPTYSPDLSSEPAMMGDDLVLDCPPVCVAPHEVQPQPFLTYPPLLDDNIYPGLAGVGLQWESPALREAPSEQSSHKLSPPAASTLRRTSTNSGRVTKSGAGRTNTFHRGTPERQRFQCPFANYGCTSRFGAKNEWKRHVSTQHLHLSFWQCDQCPRPDGRPLKEYNRKDLFIQHLRRMHSSHNNEDGEDAEDKVAMRCFHHRRPPPSQSRCLFCPKTFCGPKSWEQRMEHIGKHFEDLRGTTREPHDWIVDKATENYLIDHDLVAWKNGKLVLKECGIN</sequence>
<feature type="domain" description="C2H2-type" evidence="2">
    <location>
        <begin position="251"/>
        <end position="281"/>
    </location>
</feature>
<dbReference type="InterPro" id="IPR039970">
    <property type="entry name" value="TF_Grauzone"/>
</dbReference>
<gene>
    <name evidence="3" type="ORF">K470DRAFT_266364</name>
</gene>
<accession>A0A6A7BS56</accession>
<feature type="region of interest" description="Disordered" evidence="1">
    <location>
        <begin position="1"/>
        <end position="47"/>
    </location>
</feature>
<evidence type="ECO:0000256" key="1">
    <source>
        <dbReference type="SAM" id="MobiDB-lite"/>
    </source>
</evidence>
<dbReference type="PANTHER" id="PTHR23225">
    <property type="entry name" value="ZINC FINGER PROTEIN"/>
    <property type="match status" value="1"/>
</dbReference>
<dbReference type="Proteomes" id="UP000799421">
    <property type="component" value="Unassembled WGS sequence"/>
</dbReference>
<organism evidence="3 4">
    <name type="scientific">Piedraia hortae CBS 480.64</name>
    <dbReference type="NCBI Taxonomy" id="1314780"/>
    <lineage>
        <taxon>Eukaryota</taxon>
        <taxon>Fungi</taxon>
        <taxon>Dikarya</taxon>
        <taxon>Ascomycota</taxon>
        <taxon>Pezizomycotina</taxon>
        <taxon>Dothideomycetes</taxon>
        <taxon>Dothideomycetidae</taxon>
        <taxon>Capnodiales</taxon>
        <taxon>Piedraiaceae</taxon>
        <taxon>Piedraia</taxon>
    </lineage>
</organism>